<dbReference type="Pfam" id="PF02518">
    <property type="entry name" value="HATPase_c"/>
    <property type="match status" value="1"/>
</dbReference>
<evidence type="ECO:0000256" key="16">
    <source>
        <dbReference type="PROSITE-ProRule" id="PRU00110"/>
    </source>
</evidence>
<dbReference type="Proteomes" id="UP001307839">
    <property type="component" value="Unassembled WGS sequence"/>
</dbReference>
<dbReference type="PROSITE" id="PS50894">
    <property type="entry name" value="HPT"/>
    <property type="match status" value="1"/>
</dbReference>
<evidence type="ECO:0000259" key="19">
    <source>
        <dbReference type="PROSITE" id="PS50109"/>
    </source>
</evidence>
<keyword evidence="6" id="KW-0808">Transferase</keyword>
<dbReference type="Gene3D" id="3.40.50.2300">
    <property type="match status" value="1"/>
</dbReference>
<dbReference type="InterPro" id="IPR036641">
    <property type="entry name" value="HPT_dom_sf"/>
</dbReference>
<dbReference type="SMART" id="SM00387">
    <property type="entry name" value="HATPase_c"/>
    <property type="match status" value="1"/>
</dbReference>
<keyword evidence="12" id="KW-0902">Two-component regulatory system</keyword>
<organism evidence="22 23">
    <name type="scientific">Pseudomonas auratipiscis</name>
    <dbReference type="NCBI Taxonomy" id="3115853"/>
    <lineage>
        <taxon>Bacteria</taxon>
        <taxon>Pseudomonadati</taxon>
        <taxon>Pseudomonadota</taxon>
        <taxon>Gammaproteobacteria</taxon>
        <taxon>Pseudomonadales</taxon>
        <taxon>Pseudomonadaceae</taxon>
        <taxon>Pseudomonas</taxon>
    </lineage>
</organism>
<dbReference type="GO" id="GO:0005524">
    <property type="term" value="F:ATP binding"/>
    <property type="evidence" value="ECO:0007669"/>
    <property type="project" value="UniProtKB-KW"/>
</dbReference>
<dbReference type="GO" id="GO:0005886">
    <property type="term" value="C:plasma membrane"/>
    <property type="evidence" value="ECO:0007669"/>
    <property type="project" value="UniProtKB-SubCell"/>
</dbReference>
<dbReference type="SUPFAM" id="SSF55874">
    <property type="entry name" value="ATPase domain of HSP90 chaperone/DNA topoisomerase II/histidine kinase"/>
    <property type="match status" value="1"/>
</dbReference>
<feature type="modified residue" description="Phosphohistidine" evidence="16">
    <location>
        <position position="1003"/>
    </location>
</feature>
<dbReference type="AlphaFoldDB" id="A0AB35WL57"/>
<keyword evidence="9" id="KW-0418">Kinase</keyword>
<dbReference type="FunFam" id="1.10.287.130:FF:000002">
    <property type="entry name" value="Two-component osmosensing histidine kinase"/>
    <property type="match status" value="1"/>
</dbReference>
<comment type="catalytic activity">
    <reaction evidence="1">
        <text>ATP + protein L-histidine = ADP + protein N-phospho-L-histidine.</text>
        <dbReference type="EC" id="2.7.13.3"/>
    </reaction>
</comment>
<evidence type="ECO:0000256" key="15">
    <source>
        <dbReference type="ARBA" id="ARBA00068150"/>
    </source>
</evidence>
<dbReference type="InterPro" id="IPR036097">
    <property type="entry name" value="HisK_dim/P_sf"/>
</dbReference>
<dbReference type="SMART" id="SM00448">
    <property type="entry name" value="REC"/>
    <property type="match status" value="1"/>
</dbReference>
<dbReference type="Gene3D" id="1.20.120.160">
    <property type="entry name" value="HPT domain"/>
    <property type="match status" value="1"/>
</dbReference>
<dbReference type="FunFam" id="3.30.565.10:FF:000010">
    <property type="entry name" value="Sensor histidine kinase RcsC"/>
    <property type="match status" value="1"/>
</dbReference>
<dbReference type="SUPFAM" id="SSF47384">
    <property type="entry name" value="Homodimeric domain of signal transducing histidine kinase"/>
    <property type="match status" value="1"/>
</dbReference>
<dbReference type="EMBL" id="JAZDQP010000001">
    <property type="protein sequence ID" value="MEE1865105.1"/>
    <property type="molecule type" value="Genomic_DNA"/>
</dbReference>
<evidence type="ECO:0000256" key="1">
    <source>
        <dbReference type="ARBA" id="ARBA00000085"/>
    </source>
</evidence>
<dbReference type="PROSITE" id="PS50110">
    <property type="entry name" value="RESPONSE_REGULATORY"/>
    <property type="match status" value="1"/>
</dbReference>
<comment type="caution">
    <text evidence="22">The sequence shown here is derived from an EMBL/GenBank/DDBJ whole genome shotgun (WGS) entry which is preliminary data.</text>
</comment>
<dbReference type="CDD" id="cd16922">
    <property type="entry name" value="HATPase_EvgS-ArcB-TorS-like"/>
    <property type="match status" value="1"/>
</dbReference>
<evidence type="ECO:0000256" key="6">
    <source>
        <dbReference type="ARBA" id="ARBA00022679"/>
    </source>
</evidence>
<dbReference type="InterPro" id="IPR003661">
    <property type="entry name" value="HisK_dim/P_dom"/>
</dbReference>
<evidence type="ECO:0000256" key="11">
    <source>
        <dbReference type="ARBA" id="ARBA00022989"/>
    </source>
</evidence>
<dbReference type="GO" id="GO:0000155">
    <property type="term" value="F:phosphorelay sensor kinase activity"/>
    <property type="evidence" value="ECO:0007669"/>
    <property type="project" value="InterPro"/>
</dbReference>
<dbReference type="PRINTS" id="PR00344">
    <property type="entry name" value="BCTRLSENSOR"/>
</dbReference>
<dbReference type="SUPFAM" id="SSF47226">
    <property type="entry name" value="Histidine-containing phosphotransfer domain, HPT domain"/>
    <property type="match status" value="1"/>
</dbReference>
<evidence type="ECO:0000256" key="2">
    <source>
        <dbReference type="ARBA" id="ARBA00004651"/>
    </source>
</evidence>
<evidence type="ECO:0000259" key="21">
    <source>
        <dbReference type="PROSITE" id="PS50894"/>
    </source>
</evidence>
<keyword evidence="7 18" id="KW-0812">Transmembrane</keyword>
<dbReference type="PROSITE" id="PS50109">
    <property type="entry name" value="HIS_KIN"/>
    <property type="match status" value="1"/>
</dbReference>
<dbReference type="InterPro" id="IPR036890">
    <property type="entry name" value="HATPase_C_sf"/>
</dbReference>
<evidence type="ECO:0000313" key="23">
    <source>
        <dbReference type="Proteomes" id="UP001307839"/>
    </source>
</evidence>
<keyword evidence="5 17" id="KW-0597">Phosphoprotein</keyword>
<sequence length="1054" mass="115673">MIKYAARLQDSLTLKPEFAYKLIVCLSIAFVVGVLGAVIMFFYASVMSEASVYRKNFNNGYTAGRDFFEENELLLAGMIKGIEFLPEPLVAVYRSEDNSFRFDFPPAVDGRKGSLILSAKMRSGLRKSNLNIIYMDRAAGVARYVFNANATHNGTLDEVFKKLAPVDWRKETGHGLQVFQLGEGRDRKSYLFEPISPRLMPNTWLGVEIPHERVQQSLTTAMTEAPELGIKYLILDKDRDVVSGVPQPDLTRRSTQLFLNALKNNNDGFESYGAPIFKVFLKKELGGGQRWVVYYASHSDVLWQMRYSLVSGVVIFLAALVSACVVMRYVRRAVFEPAQEQAMQLLEREAFNRTMLDLAPVGICVFSRYSGELLLQSESARAMLASYVKVGDGRTSLRDFFMSIPLAEGESTLRTGVTTFTVQDHSPRHLHISVAELHYNDQPVLFFSFVDDSERRHAELMLAAAKETADEANASKSTFLAMMSHEIRTPLHGVLGTLELLANTPLQPQQHGYLSAIEHSSNYLLHIIDDILDFSKIEADQLTLELSQFNLIQLIEDVTHSFISLARKKSVDVYCCLQPDLPLLIGDRNRLQQVLSNLLSNAVKFTDSGKIVVRLAGSENAAGSVDVRIQVCDSGIGIRKAAQDKLFEPFNQADSSTARRYGGTGLGLAICRKLVALMGGTIELVSEVGLGSSFTLLLDLPSAGKQQPISLAGLPAVQVFAGANEQRETLLALIAYAGGQAQPMTSSSSGKPSNDLLLVGWPHRPQTSVTNNFAAVVWLEPQGVAIPELHSDGWHVSGLCQQGILQALLQAGGGDAVEARAAPLSLPAQLKPLRVLAVEDHPINQLVLTDQLQQLGCQVTMSANGREALQRLQQGEFFDVILTDVNMPELDGYQLTRQLRAEGIDVPIVGVTANAQADEGERCMQAGMDGYLLKPFSLTGLRAALQTVGVCVAEVSKPNVNAKLDEIKPTMRDLFISTTRHDWVSMMSALSEGNALAVTRYVHRIKGALATIGALNAEDFLHLEEVAASGDLSRINSCLVSLKEYLEPILETSS</sequence>
<feature type="domain" description="Response regulatory" evidence="20">
    <location>
        <begin position="834"/>
        <end position="949"/>
    </location>
</feature>
<evidence type="ECO:0000256" key="13">
    <source>
        <dbReference type="ARBA" id="ARBA00023136"/>
    </source>
</evidence>
<dbReference type="CDD" id="cd00082">
    <property type="entry name" value="HisKA"/>
    <property type="match status" value="1"/>
</dbReference>
<protein>
    <recommendedName>
        <fullName evidence="15">Sensory/regulatory protein RpfC</fullName>
        <ecNumber evidence="3">2.7.13.3</ecNumber>
    </recommendedName>
</protein>
<dbReference type="InterPro" id="IPR003594">
    <property type="entry name" value="HATPase_dom"/>
</dbReference>
<evidence type="ECO:0000256" key="5">
    <source>
        <dbReference type="ARBA" id="ARBA00022553"/>
    </source>
</evidence>
<evidence type="ECO:0000256" key="17">
    <source>
        <dbReference type="PROSITE-ProRule" id="PRU00169"/>
    </source>
</evidence>
<feature type="domain" description="Histidine kinase" evidence="19">
    <location>
        <begin position="482"/>
        <end position="702"/>
    </location>
</feature>
<dbReference type="InterPro" id="IPR001789">
    <property type="entry name" value="Sig_transdc_resp-reg_receiver"/>
</dbReference>
<dbReference type="InterPro" id="IPR008207">
    <property type="entry name" value="Sig_transdc_His_kin_Hpt_dom"/>
</dbReference>
<dbReference type="PANTHER" id="PTHR45339:SF1">
    <property type="entry name" value="HYBRID SIGNAL TRANSDUCTION HISTIDINE KINASE J"/>
    <property type="match status" value="1"/>
</dbReference>
<dbReference type="SUPFAM" id="SSF52172">
    <property type="entry name" value="CheY-like"/>
    <property type="match status" value="1"/>
</dbReference>
<dbReference type="CDD" id="cd17546">
    <property type="entry name" value="REC_hyHK_CKI1_RcsC-like"/>
    <property type="match status" value="1"/>
</dbReference>
<dbReference type="Pfam" id="PF00512">
    <property type="entry name" value="HisKA"/>
    <property type="match status" value="1"/>
</dbReference>
<feature type="modified residue" description="4-aspartylphosphate" evidence="17">
    <location>
        <position position="884"/>
    </location>
</feature>
<keyword evidence="8" id="KW-0547">Nucleotide-binding</keyword>
<accession>A0AB35WL57</accession>
<dbReference type="InterPro" id="IPR005467">
    <property type="entry name" value="His_kinase_dom"/>
</dbReference>
<proteinExistence type="predicted"/>
<dbReference type="EC" id="2.7.13.3" evidence="3"/>
<name>A0AB35WL57_9PSED</name>
<evidence type="ECO:0000256" key="4">
    <source>
        <dbReference type="ARBA" id="ARBA00022475"/>
    </source>
</evidence>
<evidence type="ECO:0000256" key="7">
    <source>
        <dbReference type="ARBA" id="ARBA00022692"/>
    </source>
</evidence>
<evidence type="ECO:0000256" key="14">
    <source>
        <dbReference type="ARBA" id="ARBA00064003"/>
    </source>
</evidence>
<evidence type="ECO:0000256" key="3">
    <source>
        <dbReference type="ARBA" id="ARBA00012438"/>
    </source>
</evidence>
<comment type="subunit">
    <text evidence="14">At low DSF concentrations, interacts with RpfF.</text>
</comment>
<dbReference type="Gene3D" id="1.10.287.130">
    <property type="match status" value="1"/>
</dbReference>
<evidence type="ECO:0000256" key="12">
    <source>
        <dbReference type="ARBA" id="ARBA00023012"/>
    </source>
</evidence>
<gene>
    <name evidence="22" type="ORF">V0R53_01725</name>
</gene>
<dbReference type="InterPro" id="IPR011006">
    <property type="entry name" value="CheY-like_superfamily"/>
</dbReference>
<evidence type="ECO:0000256" key="10">
    <source>
        <dbReference type="ARBA" id="ARBA00022840"/>
    </source>
</evidence>
<reference evidence="22 23" key="1">
    <citation type="submission" date="2024-01" db="EMBL/GenBank/DDBJ databases">
        <title>Unpublished Manusciprt.</title>
        <authorList>
            <person name="Duman M."/>
            <person name="Valdes E.G."/>
            <person name="Ajmi N."/>
            <person name="Altun S."/>
            <person name="Saticioglu I.B."/>
        </authorList>
    </citation>
    <scope>NUCLEOTIDE SEQUENCE [LARGE SCALE GENOMIC DNA]</scope>
    <source>
        <strain evidence="22 23">120P</strain>
    </source>
</reference>
<keyword evidence="10 22" id="KW-0067">ATP-binding</keyword>
<evidence type="ECO:0000259" key="20">
    <source>
        <dbReference type="PROSITE" id="PS50110"/>
    </source>
</evidence>
<keyword evidence="11 18" id="KW-1133">Transmembrane helix</keyword>
<dbReference type="SMART" id="SM00388">
    <property type="entry name" value="HisKA"/>
    <property type="match status" value="1"/>
</dbReference>
<keyword evidence="13 18" id="KW-0472">Membrane</keyword>
<keyword evidence="4" id="KW-1003">Cell membrane</keyword>
<dbReference type="Pfam" id="PF00072">
    <property type="entry name" value="Response_reg"/>
    <property type="match status" value="1"/>
</dbReference>
<dbReference type="InterPro" id="IPR004358">
    <property type="entry name" value="Sig_transdc_His_kin-like_C"/>
</dbReference>
<evidence type="ECO:0000256" key="9">
    <source>
        <dbReference type="ARBA" id="ARBA00022777"/>
    </source>
</evidence>
<feature type="domain" description="HPt" evidence="21">
    <location>
        <begin position="964"/>
        <end position="1054"/>
    </location>
</feature>
<evidence type="ECO:0000256" key="18">
    <source>
        <dbReference type="SAM" id="Phobius"/>
    </source>
</evidence>
<feature type="transmembrane region" description="Helical" evidence="18">
    <location>
        <begin position="20"/>
        <end position="46"/>
    </location>
</feature>
<dbReference type="Gene3D" id="3.30.565.10">
    <property type="entry name" value="Histidine kinase-like ATPase, C-terminal domain"/>
    <property type="match status" value="1"/>
</dbReference>
<keyword evidence="23" id="KW-1185">Reference proteome</keyword>
<evidence type="ECO:0000256" key="8">
    <source>
        <dbReference type="ARBA" id="ARBA00022741"/>
    </source>
</evidence>
<evidence type="ECO:0000313" key="22">
    <source>
        <dbReference type="EMBL" id="MEE1865105.1"/>
    </source>
</evidence>
<comment type="subcellular location">
    <subcellularLocation>
        <location evidence="2">Cell membrane</location>
        <topology evidence="2">Multi-pass membrane protein</topology>
    </subcellularLocation>
</comment>
<dbReference type="PANTHER" id="PTHR45339">
    <property type="entry name" value="HYBRID SIGNAL TRANSDUCTION HISTIDINE KINASE J"/>
    <property type="match status" value="1"/>
</dbReference>
<dbReference type="RefSeq" id="WP_330078673.1">
    <property type="nucleotide sequence ID" value="NZ_JAZDCU010000001.1"/>
</dbReference>